<dbReference type="Gene3D" id="2.60.40.790">
    <property type="match status" value="1"/>
</dbReference>
<proteinExistence type="predicted"/>
<sequence length="279" mass="31788">MIVEHLGLERALKREIGNGPSAARIQAICSEDQRVYFRGVSHGQEWEVSLKLLRSINVSTSKYDLDKKGVNFDLPKLVSEPCWKRLLKSKKPMPHIKKDTSRLYPDECYEKMLQWREAYFYAKLHPEEARKSEPEAKADRPDPKAEENKEYERKLEALRSKAIPRPHGINFTSLLPLWLSAASVPAETMWSPGLALALQLWLKETTMISHGLQKKALSACQAWRLLSSIVVHGFCMLCSLMLALLRLAAGAEECAGVEFLEGHVTHARKKEKKKKKTEL</sequence>
<dbReference type="SUPFAM" id="SSF49764">
    <property type="entry name" value="HSP20-like chaperones"/>
    <property type="match status" value="1"/>
</dbReference>
<dbReference type="EMBL" id="LSRX01000418">
    <property type="protein sequence ID" value="OLP97851.1"/>
    <property type="molecule type" value="Genomic_DNA"/>
</dbReference>
<dbReference type="AlphaFoldDB" id="A0A1Q9DRQ9"/>
<gene>
    <name evidence="2" type="ORF">AK812_SmicGene19744</name>
</gene>
<accession>A0A1Q9DRQ9</accession>
<organism evidence="2 3">
    <name type="scientific">Symbiodinium microadriaticum</name>
    <name type="common">Dinoflagellate</name>
    <name type="synonym">Zooxanthella microadriatica</name>
    <dbReference type="NCBI Taxonomy" id="2951"/>
    <lineage>
        <taxon>Eukaryota</taxon>
        <taxon>Sar</taxon>
        <taxon>Alveolata</taxon>
        <taxon>Dinophyceae</taxon>
        <taxon>Suessiales</taxon>
        <taxon>Symbiodiniaceae</taxon>
        <taxon>Symbiodinium</taxon>
    </lineage>
</organism>
<feature type="region of interest" description="Disordered" evidence="1">
    <location>
        <begin position="130"/>
        <end position="151"/>
    </location>
</feature>
<evidence type="ECO:0000256" key="1">
    <source>
        <dbReference type="SAM" id="MobiDB-lite"/>
    </source>
</evidence>
<evidence type="ECO:0000313" key="2">
    <source>
        <dbReference type="EMBL" id="OLP97851.1"/>
    </source>
</evidence>
<evidence type="ECO:0000313" key="3">
    <source>
        <dbReference type="Proteomes" id="UP000186817"/>
    </source>
</evidence>
<dbReference type="InterPro" id="IPR008978">
    <property type="entry name" value="HSP20-like_chaperone"/>
</dbReference>
<reference evidence="2 3" key="1">
    <citation type="submission" date="2016-02" db="EMBL/GenBank/DDBJ databases">
        <title>Genome analysis of coral dinoflagellate symbionts highlights evolutionary adaptations to a symbiotic lifestyle.</title>
        <authorList>
            <person name="Aranda M."/>
            <person name="Li Y."/>
            <person name="Liew Y.J."/>
            <person name="Baumgarten S."/>
            <person name="Simakov O."/>
            <person name="Wilson M."/>
            <person name="Piel J."/>
            <person name="Ashoor H."/>
            <person name="Bougouffa S."/>
            <person name="Bajic V.B."/>
            <person name="Ryu T."/>
            <person name="Ravasi T."/>
            <person name="Bayer T."/>
            <person name="Micklem G."/>
            <person name="Kim H."/>
            <person name="Bhak J."/>
            <person name="Lajeunesse T.C."/>
            <person name="Voolstra C.R."/>
        </authorList>
    </citation>
    <scope>NUCLEOTIDE SEQUENCE [LARGE SCALE GENOMIC DNA]</scope>
    <source>
        <strain evidence="2 3">CCMP2467</strain>
    </source>
</reference>
<comment type="caution">
    <text evidence="2">The sequence shown here is derived from an EMBL/GenBank/DDBJ whole genome shotgun (WGS) entry which is preliminary data.</text>
</comment>
<dbReference type="OrthoDB" id="1564555at2759"/>
<dbReference type="Proteomes" id="UP000186817">
    <property type="component" value="Unassembled WGS sequence"/>
</dbReference>
<keyword evidence="3" id="KW-1185">Reference proteome</keyword>
<name>A0A1Q9DRQ9_SYMMI</name>
<protein>
    <submittedName>
        <fullName evidence="2">Uncharacterized protein</fullName>
    </submittedName>
</protein>